<sequence>MTDGKRRRPTLDDVAALVGVSRATVSNAYNRPDQLSARLREEVLRAARQLGYPGPNPTARSLATRRAGAIAFMLDTGLSAAFSDPALSITLDALASRVDPEGHALLLLPGGDDGGPRAERVLSAQVDLAVAYSLADGAPALRAVRDRRLPLVVIDHPMVPGSARVGIDDRGGAAAAARHLVELGHRRFGIVSAQCLSTPREGPLTVDEALRSRFRDNRERLTGYLEVLAAAGVPAGSVPVWETSGLSREQAMGAVRAVLDREPRPSALLCMSDELAVAALTVARERGLAVPRDLSVVGFDDTPPVRWTEPPLTTVRQDLTRKGEIAGELALRLLAGARPPRATTLDVELVVRESAGPAPS</sequence>
<dbReference type="SUPFAM" id="SSF53822">
    <property type="entry name" value="Periplasmic binding protein-like I"/>
    <property type="match status" value="1"/>
</dbReference>
<accession>A0A1I5ULH3</accession>
<evidence type="ECO:0000259" key="4">
    <source>
        <dbReference type="PROSITE" id="PS50932"/>
    </source>
</evidence>
<protein>
    <submittedName>
        <fullName evidence="5">DNA-binding transcriptional regulator, LacI/PurR family</fullName>
    </submittedName>
</protein>
<gene>
    <name evidence="5" type="ORF">SAMN05421810_10411</name>
</gene>
<dbReference type="GO" id="GO:0000976">
    <property type="term" value="F:transcription cis-regulatory region binding"/>
    <property type="evidence" value="ECO:0007669"/>
    <property type="project" value="TreeGrafter"/>
</dbReference>
<dbReference type="SMART" id="SM00354">
    <property type="entry name" value="HTH_LACI"/>
    <property type="match status" value="1"/>
</dbReference>
<dbReference type="Gene3D" id="3.40.50.2300">
    <property type="match status" value="2"/>
</dbReference>
<dbReference type="Pfam" id="PF00356">
    <property type="entry name" value="LacI"/>
    <property type="match status" value="1"/>
</dbReference>
<dbReference type="PROSITE" id="PS50932">
    <property type="entry name" value="HTH_LACI_2"/>
    <property type="match status" value="1"/>
</dbReference>
<keyword evidence="1" id="KW-0805">Transcription regulation</keyword>
<dbReference type="InterPro" id="IPR028082">
    <property type="entry name" value="Peripla_BP_I"/>
</dbReference>
<evidence type="ECO:0000256" key="2">
    <source>
        <dbReference type="ARBA" id="ARBA00023125"/>
    </source>
</evidence>
<dbReference type="PANTHER" id="PTHR30146:SF138">
    <property type="entry name" value="TRANSCRIPTIONAL REGULATORY PROTEIN"/>
    <property type="match status" value="1"/>
</dbReference>
<keyword evidence="2 5" id="KW-0238">DNA-binding</keyword>
<dbReference type="Proteomes" id="UP000198727">
    <property type="component" value="Unassembled WGS sequence"/>
</dbReference>
<evidence type="ECO:0000256" key="1">
    <source>
        <dbReference type="ARBA" id="ARBA00023015"/>
    </source>
</evidence>
<dbReference type="CDD" id="cd06279">
    <property type="entry name" value="PBP1_LacI-like"/>
    <property type="match status" value="1"/>
</dbReference>
<proteinExistence type="predicted"/>
<reference evidence="6" key="1">
    <citation type="submission" date="2016-10" db="EMBL/GenBank/DDBJ databases">
        <authorList>
            <person name="Varghese N."/>
            <person name="Submissions S."/>
        </authorList>
    </citation>
    <scope>NUCLEOTIDE SEQUENCE [LARGE SCALE GENOMIC DNA]</scope>
    <source>
        <strain evidence="6">CGMCC 4.5579</strain>
    </source>
</reference>
<dbReference type="STRING" id="587909.SAMN05421810_10411"/>
<dbReference type="InterPro" id="IPR046335">
    <property type="entry name" value="LacI/GalR-like_sensor"/>
</dbReference>
<dbReference type="RefSeq" id="WP_092530430.1">
    <property type="nucleotide sequence ID" value="NZ_FOWW01000004.1"/>
</dbReference>
<evidence type="ECO:0000313" key="6">
    <source>
        <dbReference type="Proteomes" id="UP000198727"/>
    </source>
</evidence>
<dbReference type="CDD" id="cd01392">
    <property type="entry name" value="HTH_LacI"/>
    <property type="match status" value="1"/>
</dbReference>
<dbReference type="SUPFAM" id="SSF47413">
    <property type="entry name" value="lambda repressor-like DNA-binding domains"/>
    <property type="match status" value="1"/>
</dbReference>
<dbReference type="EMBL" id="FOWW01000004">
    <property type="protein sequence ID" value="SFP95907.1"/>
    <property type="molecule type" value="Genomic_DNA"/>
</dbReference>
<dbReference type="Gene3D" id="1.10.260.40">
    <property type="entry name" value="lambda repressor-like DNA-binding domains"/>
    <property type="match status" value="1"/>
</dbReference>
<feature type="domain" description="HTH lacI-type" evidence="4">
    <location>
        <begin position="9"/>
        <end position="64"/>
    </location>
</feature>
<organism evidence="5 6">
    <name type="scientific">Amycolatopsis arida</name>
    <dbReference type="NCBI Taxonomy" id="587909"/>
    <lineage>
        <taxon>Bacteria</taxon>
        <taxon>Bacillati</taxon>
        <taxon>Actinomycetota</taxon>
        <taxon>Actinomycetes</taxon>
        <taxon>Pseudonocardiales</taxon>
        <taxon>Pseudonocardiaceae</taxon>
        <taxon>Amycolatopsis</taxon>
    </lineage>
</organism>
<dbReference type="OrthoDB" id="5171752at2"/>
<dbReference type="AlphaFoldDB" id="A0A1I5ULH3"/>
<keyword evidence="3" id="KW-0804">Transcription</keyword>
<dbReference type="InterPro" id="IPR010982">
    <property type="entry name" value="Lambda_DNA-bd_dom_sf"/>
</dbReference>
<dbReference type="PANTHER" id="PTHR30146">
    <property type="entry name" value="LACI-RELATED TRANSCRIPTIONAL REPRESSOR"/>
    <property type="match status" value="1"/>
</dbReference>
<name>A0A1I5ULH3_9PSEU</name>
<dbReference type="GO" id="GO:0003700">
    <property type="term" value="F:DNA-binding transcription factor activity"/>
    <property type="evidence" value="ECO:0007669"/>
    <property type="project" value="TreeGrafter"/>
</dbReference>
<dbReference type="Pfam" id="PF13377">
    <property type="entry name" value="Peripla_BP_3"/>
    <property type="match status" value="1"/>
</dbReference>
<keyword evidence="6" id="KW-1185">Reference proteome</keyword>
<evidence type="ECO:0000256" key="3">
    <source>
        <dbReference type="ARBA" id="ARBA00023163"/>
    </source>
</evidence>
<dbReference type="InterPro" id="IPR000843">
    <property type="entry name" value="HTH_LacI"/>
</dbReference>
<evidence type="ECO:0000313" key="5">
    <source>
        <dbReference type="EMBL" id="SFP95907.1"/>
    </source>
</evidence>